<dbReference type="PANTHER" id="PTHR13748">
    <property type="entry name" value="COBW-RELATED"/>
    <property type="match status" value="1"/>
</dbReference>
<dbReference type="InParanoid" id="B4D1U5"/>
<evidence type="ECO:0000256" key="6">
    <source>
        <dbReference type="ARBA" id="ARBA00049117"/>
    </source>
</evidence>
<dbReference type="RefSeq" id="WP_006980208.1">
    <property type="nucleotide sequence ID" value="NZ_ABVL01000007.1"/>
</dbReference>
<dbReference type="GO" id="GO:0000166">
    <property type="term" value="F:nucleotide binding"/>
    <property type="evidence" value="ECO:0007669"/>
    <property type="project" value="UniProtKB-KW"/>
</dbReference>
<dbReference type="SUPFAM" id="SSF90002">
    <property type="entry name" value="Hypothetical protein YjiA, C-terminal domain"/>
    <property type="match status" value="1"/>
</dbReference>
<dbReference type="GO" id="GO:0016787">
    <property type="term" value="F:hydrolase activity"/>
    <property type="evidence" value="ECO:0007669"/>
    <property type="project" value="UniProtKB-KW"/>
</dbReference>
<keyword evidence="9" id="KW-1185">Reference proteome</keyword>
<dbReference type="GO" id="GO:0005737">
    <property type="term" value="C:cytoplasm"/>
    <property type="evidence" value="ECO:0007669"/>
    <property type="project" value="TreeGrafter"/>
</dbReference>
<dbReference type="AlphaFoldDB" id="B4D1U5"/>
<comment type="similarity">
    <text evidence="4">Belongs to the SIMIBI class G3E GTPase family. ZNG1 subfamily.</text>
</comment>
<dbReference type="Proteomes" id="UP000005824">
    <property type="component" value="Unassembled WGS sequence"/>
</dbReference>
<organism evidence="8 9">
    <name type="scientific">Chthoniobacter flavus Ellin428</name>
    <dbReference type="NCBI Taxonomy" id="497964"/>
    <lineage>
        <taxon>Bacteria</taxon>
        <taxon>Pseudomonadati</taxon>
        <taxon>Verrucomicrobiota</taxon>
        <taxon>Spartobacteria</taxon>
        <taxon>Chthoniobacterales</taxon>
        <taxon>Chthoniobacteraceae</taxon>
        <taxon>Chthoniobacter</taxon>
    </lineage>
</organism>
<dbReference type="STRING" id="497964.CfE428DRAFT_2883"/>
<dbReference type="Pfam" id="PF07683">
    <property type="entry name" value="CobW_C"/>
    <property type="match status" value="1"/>
</dbReference>
<dbReference type="Pfam" id="PF02492">
    <property type="entry name" value="cobW"/>
    <property type="match status" value="1"/>
</dbReference>
<dbReference type="InterPro" id="IPR003495">
    <property type="entry name" value="CobW/HypB/UreG_nucleotide-bd"/>
</dbReference>
<dbReference type="CDD" id="cd03112">
    <property type="entry name" value="CobW-like"/>
    <property type="match status" value="1"/>
</dbReference>
<evidence type="ECO:0000259" key="7">
    <source>
        <dbReference type="SMART" id="SM00833"/>
    </source>
</evidence>
<evidence type="ECO:0000256" key="5">
    <source>
        <dbReference type="ARBA" id="ARBA00045658"/>
    </source>
</evidence>
<dbReference type="InterPro" id="IPR036627">
    <property type="entry name" value="CobW-likC_sf"/>
</dbReference>
<dbReference type="Gene3D" id="3.40.50.300">
    <property type="entry name" value="P-loop containing nucleotide triphosphate hydrolases"/>
    <property type="match status" value="1"/>
</dbReference>
<dbReference type="InterPro" id="IPR051316">
    <property type="entry name" value="Zinc-reg_GTPase_activator"/>
</dbReference>
<dbReference type="InterPro" id="IPR011629">
    <property type="entry name" value="CobW-like_C"/>
</dbReference>
<evidence type="ECO:0000256" key="3">
    <source>
        <dbReference type="ARBA" id="ARBA00023186"/>
    </source>
</evidence>
<protein>
    <submittedName>
        <fullName evidence="8">Cobalamin synthesis protein P47K</fullName>
    </submittedName>
</protein>
<dbReference type="SMART" id="SM00833">
    <property type="entry name" value="CobW_C"/>
    <property type="match status" value="1"/>
</dbReference>
<gene>
    <name evidence="8" type="ORF">CfE428DRAFT_2883</name>
</gene>
<sequence>MNPVPVTILTGFLGAGKTTLLNYILKQNHGYKFAVIINEVGRIGIDGALVEKTSDDILELSNGCLCCTVRKDLVKGVQNLVKKGGFDYLLIETTGIADPGPVAQTFLNIPALQQFVRMDSIITVVDSEQIEKQMKETETAREQVAMADFLLLNKTDLVSAEHLAKLEAKVRELNPHATIFHTNQSQANLKEILDMNAFKLDHKLSVDPEFLNELNARHHHDIQSFSFEFDKPFNVEKFEFFVQKLSENEKVYRSKGFISIAGNPRRAIFHGVNNRFTIMWDRLWEKDETRASQLVFIGKQLDDKKIRAELEKCLA</sequence>
<evidence type="ECO:0000256" key="2">
    <source>
        <dbReference type="ARBA" id="ARBA00022801"/>
    </source>
</evidence>
<dbReference type="Gene3D" id="3.30.1220.10">
    <property type="entry name" value="CobW-like, C-terminal domain"/>
    <property type="match status" value="1"/>
</dbReference>
<comment type="function">
    <text evidence="5">Zinc chaperone that directly transfers zinc cofactor to target proteins, thereby activating them. Zinc is transferred from the CXCC motif in the GTPase domain to the zinc binding site in target proteins in a process requiring GTP hydrolysis.</text>
</comment>
<evidence type="ECO:0000313" key="9">
    <source>
        <dbReference type="Proteomes" id="UP000005824"/>
    </source>
</evidence>
<dbReference type="PANTHER" id="PTHR13748:SF62">
    <property type="entry name" value="COBW DOMAIN-CONTAINING PROTEIN"/>
    <property type="match status" value="1"/>
</dbReference>
<dbReference type="eggNOG" id="COG0523">
    <property type="taxonomic scope" value="Bacteria"/>
</dbReference>
<keyword evidence="1" id="KW-0547">Nucleotide-binding</keyword>
<keyword evidence="3" id="KW-0143">Chaperone</keyword>
<dbReference type="SUPFAM" id="SSF52540">
    <property type="entry name" value="P-loop containing nucleoside triphosphate hydrolases"/>
    <property type="match status" value="1"/>
</dbReference>
<name>B4D1U5_9BACT</name>
<comment type="caution">
    <text evidence="8">The sequence shown here is derived from an EMBL/GenBank/DDBJ whole genome shotgun (WGS) entry which is preliminary data.</text>
</comment>
<keyword evidence="2" id="KW-0378">Hydrolase</keyword>
<evidence type="ECO:0000256" key="1">
    <source>
        <dbReference type="ARBA" id="ARBA00022741"/>
    </source>
</evidence>
<comment type="catalytic activity">
    <reaction evidence="6">
        <text>GTP + H2O = GDP + phosphate + H(+)</text>
        <dbReference type="Rhea" id="RHEA:19669"/>
        <dbReference type="ChEBI" id="CHEBI:15377"/>
        <dbReference type="ChEBI" id="CHEBI:15378"/>
        <dbReference type="ChEBI" id="CHEBI:37565"/>
        <dbReference type="ChEBI" id="CHEBI:43474"/>
        <dbReference type="ChEBI" id="CHEBI:58189"/>
    </reaction>
    <physiologicalReaction direction="left-to-right" evidence="6">
        <dbReference type="Rhea" id="RHEA:19670"/>
    </physiologicalReaction>
</comment>
<accession>B4D1U5</accession>
<reference evidence="8 9" key="1">
    <citation type="journal article" date="2011" name="J. Bacteriol.">
        <title>Genome sequence of Chthoniobacter flavus Ellin428, an aerobic heterotrophic soil bacterium.</title>
        <authorList>
            <person name="Kant R."/>
            <person name="van Passel M.W."/>
            <person name="Palva A."/>
            <person name="Lucas S."/>
            <person name="Lapidus A."/>
            <person name="Glavina Del Rio T."/>
            <person name="Dalin E."/>
            <person name="Tice H."/>
            <person name="Bruce D."/>
            <person name="Goodwin L."/>
            <person name="Pitluck S."/>
            <person name="Larimer F.W."/>
            <person name="Land M.L."/>
            <person name="Hauser L."/>
            <person name="Sangwan P."/>
            <person name="de Vos W.M."/>
            <person name="Janssen P.H."/>
            <person name="Smidt H."/>
        </authorList>
    </citation>
    <scope>NUCLEOTIDE SEQUENCE [LARGE SCALE GENOMIC DNA]</scope>
    <source>
        <strain evidence="8 9">Ellin428</strain>
    </source>
</reference>
<evidence type="ECO:0000313" key="8">
    <source>
        <dbReference type="EMBL" id="EDY19707.1"/>
    </source>
</evidence>
<feature type="domain" description="CobW C-terminal" evidence="7">
    <location>
        <begin position="222"/>
        <end position="314"/>
    </location>
</feature>
<proteinExistence type="inferred from homology"/>
<evidence type="ECO:0000256" key="4">
    <source>
        <dbReference type="ARBA" id="ARBA00034320"/>
    </source>
</evidence>
<dbReference type="FunCoup" id="B4D1U5">
    <property type="interactions" value="400"/>
</dbReference>
<dbReference type="EMBL" id="ABVL01000007">
    <property type="protein sequence ID" value="EDY19707.1"/>
    <property type="molecule type" value="Genomic_DNA"/>
</dbReference>
<dbReference type="InterPro" id="IPR027417">
    <property type="entry name" value="P-loop_NTPase"/>
</dbReference>